<name>J3MWY5_ORYBR</name>
<dbReference type="PANTHER" id="PTHR11439">
    <property type="entry name" value="GAG-POL-RELATED RETROTRANSPOSON"/>
    <property type="match status" value="1"/>
</dbReference>
<dbReference type="GO" id="GO:0015074">
    <property type="term" value="P:DNA integration"/>
    <property type="evidence" value="ECO:0007669"/>
    <property type="project" value="InterPro"/>
</dbReference>
<dbReference type="SUPFAM" id="SSF56672">
    <property type="entry name" value="DNA/RNA polymerases"/>
    <property type="match status" value="1"/>
</dbReference>
<dbReference type="InterPro" id="IPR001584">
    <property type="entry name" value="Integrase_cat-core"/>
</dbReference>
<reference evidence="2" key="1">
    <citation type="journal article" date="2013" name="Nat. Commun.">
        <title>Whole-genome sequencing of Oryza brachyantha reveals mechanisms underlying Oryza genome evolution.</title>
        <authorList>
            <person name="Chen J."/>
            <person name="Huang Q."/>
            <person name="Gao D."/>
            <person name="Wang J."/>
            <person name="Lang Y."/>
            <person name="Liu T."/>
            <person name="Li B."/>
            <person name="Bai Z."/>
            <person name="Luis Goicoechea J."/>
            <person name="Liang C."/>
            <person name="Chen C."/>
            <person name="Zhang W."/>
            <person name="Sun S."/>
            <person name="Liao Y."/>
            <person name="Zhang X."/>
            <person name="Yang L."/>
            <person name="Song C."/>
            <person name="Wang M."/>
            <person name="Shi J."/>
            <person name="Liu G."/>
            <person name="Liu J."/>
            <person name="Zhou H."/>
            <person name="Zhou W."/>
            <person name="Yu Q."/>
            <person name="An N."/>
            <person name="Chen Y."/>
            <person name="Cai Q."/>
            <person name="Wang B."/>
            <person name="Liu B."/>
            <person name="Min J."/>
            <person name="Huang Y."/>
            <person name="Wu H."/>
            <person name="Li Z."/>
            <person name="Zhang Y."/>
            <person name="Yin Y."/>
            <person name="Song W."/>
            <person name="Jiang J."/>
            <person name="Jackson S.A."/>
            <person name="Wing R.A."/>
            <person name="Wang J."/>
            <person name="Chen M."/>
        </authorList>
    </citation>
    <scope>NUCLEOTIDE SEQUENCE [LARGE SCALE GENOMIC DNA]</scope>
    <source>
        <strain evidence="2">cv. IRGC 101232</strain>
    </source>
</reference>
<keyword evidence="3" id="KW-1185">Reference proteome</keyword>
<feature type="domain" description="Integrase catalytic" evidence="1">
    <location>
        <begin position="254"/>
        <end position="402"/>
    </location>
</feature>
<dbReference type="Gene3D" id="3.30.420.10">
    <property type="entry name" value="Ribonuclease H-like superfamily/Ribonuclease H"/>
    <property type="match status" value="1"/>
</dbReference>
<dbReference type="Pfam" id="PF07727">
    <property type="entry name" value="RVT_2"/>
    <property type="match status" value="1"/>
</dbReference>
<dbReference type="AlphaFoldDB" id="J3MWY5"/>
<dbReference type="SUPFAM" id="SSF53098">
    <property type="entry name" value="Ribonuclease H-like"/>
    <property type="match status" value="1"/>
</dbReference>
<dbReference type="Pfam" id="PF14223">
    <property type="entry name" value="Retrotran_gag_2"/>
    <property type="match status" value="1"/>
</dbReference>
<dbReference type="InterPro" id="IPR036397">
    <property type="entry name" value="RNaseH_sf"/>
</dbReference>
<dbReference type="Proteomes" id="UP000006038">
    <property type="component" value="Chromosome 9"/>
</dbReference>
<proteinExistence type="predicted"/>
<dbReference type="EnsemblPlants" id="OB09G15140.1">
    <property type="protein sequence ID" value="OB09G15140.1"/>
    <property type="gene ID" value="OB09G15140"/>
</dbReference>
<dbReference type="InterPro" id="IPR043502">
    <property type="entry name" value="DNA/RNA_pol_sf"/>
</dbReference>
<dbReference type="PANTHER" id="PTHR11439:SF524">
    <property type="entry name" value="RNA-DIRECTED DNA POLYMERASE, PROTEIN KINASE RLK-PELLE-DLSV FAMILY"/>
    <property type="match status" value="1"/>
</dbReference>
<dbReference type="Pfam" id="PF00665">
    <property type="entry name" value="rve"/>
    <property type="match status" value="1"/>
</dbReference>
<dbReference type="InterPro" id="IPR012337">
    <property type="entry name" value="RNaseH-like_sf"/>
</dbReference>
<dbReference type="STRING" id="4533.J3MWY5"/>
<evidence type="ECO:0000313" key="3">
    <source>
        <dbReference type="Proteomes" id="UP000006038"/>
    </source>
</evidence>
<protein>
    <recommendedName>
        <fullName evidence="1">Integrase catalytic domain-containing protein</fullName>
    </recommendedName>
</protein>
<dbReference type="GO" id="GO:0003676">
    <property type="term" value="F:nucleic acid binding"/>
    <property type="evidence" value="ECO:0007669"/>
    <property type="project" value="InterPro"/>
</dbReference>
<accession>J3MWY5</accession>
<dbReference type="eggNOG" id="KOG0017">
    <property type="taxonomic scope" value="Eukaryota"/>
</dbReference>
<evidence type="ECO:0000313" key="2">
    <source>
        <dbReference type="EnsemblPlants" id="OB09G15140.1"/>
    </source>
</evidence>
<dbReference type="HOGENOM" id="CLU_337533_0_0_1"/>
<organism evidence="2">
    <name type="scientific">Oryza brachyantha</name>
    <name type="common">malo sina</name>
    <dbReference type="NCBI Taxonomy" id="4533"/>
    <lineage>
        <taxon>Eukaryota</taxon>
        <taxon>Viridiplantae</taxon>
        <taxon>Streptophyta</taxon>
        <taxon>Embryophyta</taxon>
        <taxon>Tracheophyta</taxon>
        <taxon>Spermatophyta</taxon>
        <taxon>Magnoliopsida</taxon>
        <taxon>Liliopsida</taxon>
        <taxon>Poales</taxon>
        <taxon>Poaceae</taxon>
        <taxon>BOP clade</taxon>
        <taxon>Oryzoideae</taxon>
        <taxon>Oryzeae</taxon>
        <taxon>Oryzinae</taxon>
        <taxon>Oryza</taxon>
    </lineage>
</organism>
<dbReference type="PROSITE" id="PS50994">
    <property type="entry name" value="INTEGRASE"/>
    <property type="match status" value="1"/>
</dbReference>
<dbReference type="InterPro" id="IPR013103">
    <property type="entry name" value="RVT_2"/>
</dbReference>
<evidence type="ECO:0000259" key="1">
    <source>
        <dbReference type="PROSITE" id="PS50994"/>
    </source>
</evidence>
<dbReference type="Gramene" id="OB09G15140.1">
    <property type="protein sequence ID" value="OB09G15140.1"/>
    <property type="gene ID" value="OB09G15140"/>
</dbReference>
<sequence>MATSTVSSDDGNPFAAGSVAISAATAQLINIKSHVPVILDLGDSNFGTWRTFFTIAFRKFGLLDHIDGTTDARLKLDDAEWTQIDTCIVSWLYATLSPDLLSDVIQPDDDAYTAWNAISSQFLDNVVQRTVQTRQAFHALHHMTITEYCGKIKVPADTLRDVGSPLTNQDLVVNLLSGLNDKFAHCLHHLRGTAAHDVPPSTAWPIARLPPASSAPGILGTRPGAAPQQSMMVQQAPAGTLPPALYQALTGLSLQSTPSSAKDWVFDTGASTHMVGNSGMLSSTTPSASRIIVGNGASLPVHCSGFQYYLVILDDYSHYVWTFPLHRKSAVVPTLLTFHAFVQAQFGRPILAFQTDNGREFDNTTFRSFLAAHGIVFRLTCPYTSQQNGRILTSRHVIFDELVFPFRQRFGTHLHHLGFVSSKSDNSLFVLRRGTDEAHLLLYVDDIVLAALSHRLLQHIINQLRVEFEMKDLGPVHFFLGIQVRRTAAGFFLSQGQYADDILARAGLVDCKPAPTPVGTKAKVSSTAGQPYNDPTFYRSIVGALQYLTLTRPDLSYAVQQVCIHMHSPGDVHWTLVKRILRYVHGTMHKGLQLRRSSTPSLTTYSDADWAGCRDTRRSTSGFCVFFGDSLVSWSSKRQSVVSRSSAEAEYRGVANAAAECCWLRHLLGELHVKLEKATLVYCDNISAVYLSKNPVHHGRAKHVELDIHFVREKVAVGDIRVAHIPTRQQLADIMTKGLPTSLFEDFRSSLCIVDDAPTAGGVKVADYVDKDRLESSFFLTYSSTVLSPRSILLGFCWHS</sequence>
<reference evidence="2" key="2">
    <citation type="submission" date="2013-04" db="UniProtKB">
        <authorList>
            <consortium name="EnsemblPlants"/>
        </authorList>
    </citation>
    <scope>IDENTIFICATION</scope>
</reference>
<dbReference type="CDD" id="cd09272">
    <property type="entry name" value="RNase_HI_RT_Ty1"/>
    <property type="match status" value="1"/>
</dbReference>